<evidence type="ECO:0000256" key="1">
    <source>
        <dbReference type="SAM" id="MobiDB-lite"/>
    </source>
</evidence>
<keyword evidence="4" id="KW-1185">Reference proteome</keyword>
<feature type="compositionally biased region" description="Basic and acidic residues" evidence="1">
    <location>
        <begin position="82"/>
        <end position="101"/>
    </location>
</feature>
<evidence type="ECO:0000256" key="2">
    <source>
        <dbReference type="SAM" id="Phobius"/>
    </source>
</evidence>
<keyword evidence="2" id="KW-0812">Transmembrane</keyword>
<name>A0ABM9GSR0_STRGL</name>
<feature type="transmembrane region" description="Helical" evidence="2">
    <location>
        <begin position="49"/>
        <end position="67"/>
    </location>
</feature>
<sequence>MEQQQRGARSGLRRIDRITRRVGIALCWSHAIAIALTAAEAILRTAAGWWVISWVLTAALLLIWAVLRAAQKGLLRRAAGSEGREPDPCWPEEPPHYDRAA</sequence>
<feature type="transmembrane region" description="Helical" evidence="2">
    <location>
        <begin position="21"/>
        <end position="43"/>
    </location>
</feature>
<accession>A0ABM9GSR0</accession>
<keyword evidence="2" id="KW-0472">Membrane</keyword>
<feature type="region of interest" description="Disordered" evidence="1">
    <location>
        <begin position="77"/>
        <end position="101"/>
    </location>
</feature>
<gene>
    <name evidence="3" type="ORF">SGL43_01507</name>
</gene>
<organism evidence="3 4">
    <name type="scientific">Streptomyces globisporus</name>
    <dbReference type="NCBI Taxonomy" id="1908"/>
    <lineage>
        <taxon>Bacteria</taxon>
        <taxon>Bacillati</taxon>
        <taxon>Actinomycetota</taxon>
        <taxon>Actinomycetes</taxon>
        <taxon>Kitasatosporales</taxon>
        <taxon>Streptomycetaceae</taxon>
        <taxon>Streptomyces</taxon>
    </lineage>
</organism>
<reference evidence="3" key="1">
    <citation type="submission" date="2022-03" db="EMBL/GenBank/DDBJ databases">
        <authorList>
            <person name="Leyn A S."/>
        </authorList>
    </citation>
    <scope>NUCLEOTIDE SEQUENCE</scope>
    <source>
        <strain evidence="3">Streptomyces globisporus 4-3</strain>
    </source>
</reference>
<evidence type="ECO:0000313" key="3">
    <source>
        <dbReference type="EMBL" id="CAH9414503.1"/>
    </source>
</evidence>
<dbReference type="Proteomes" id="UP001154015">
    <property type="component" value="Unassembled WGS sequence"/>
</dbReference>
<comment type="caution">
    <text evidence="3">The sequence shown here is derived from an EMBL/GenBank/DDBJ whole genome shotgun (WGS) entry which is preliminary data.</text>
</comment>
<proteinExistence type="predicted"/>
<protein>
    <submittedName>
        <fullName evidence="3">Uncharacterized protein</fullName>
    </submittedName>
</protein>
<keyword evidence="2" id="KW-1133">Transmembrane helix</keyword>
<dbReference type="EMBL" id="CAKXYP010000003">
    <property type="protein sequence ID" value="CAH9414503.1"/>
    <property type="molecule type" value="Genomic_DNA"/>
</dbReference>
<evidence type="ECO:0000313" key="4">
    <source>
        <dbReference type="Proteomes" id="UP001154015"/>
    </source>
</evidence>